<gene>
    <name evidence="2" type="ORF">IXB28_12685</name>
</gene>
<evidence type="ECO:0000313" key="2">
    <source>
        <dbReference type="EMBL" id="MBT9313069.1"/>
    </source>
</evidence>
<sequence length="159" mass="17578">MNKFTLALAFLLATSASSAQANSACYMEMNGRHMDLGYMCGDGASSSAPLPPSFVPTESEYVAPDYEIFEVVEESNPVSFELIRSAYNRNNGMTTITGYAVFPRSSEYGDWIQPTIYDRRNGSMIAIMPTIERTRGQRKITATVEVPGQVILKNLEARL</sequence>
<dbReference type="RefSeq" id="WP_215618957.1">
    <property type="nucleotide sequence ID" value="NZ_JADOER010000011.1"/>
</dbReference>
<evidence type="ECO:0000313" key="3">
    <source>
        <dbReference type="Proteomes" id="UP001196661"/>
    </source>
</evidence>
<keyword evidence="3" id="KW-1185">Reference proteome</keyword>
<organism evidence="2 3">
    <name type="scientific">Leptothoe kymatousa TAU-MAC 1615</name>
    <dbReference type="NCBI Taxonomy" id="2364775"/>
    <lineage>
        <taxon>Bacteria</taxon>
        <taxon>Bacillati</taxon>
        <taxon>Cyanobacteriota</taxon>
        <taxon>Cyanophyceae</taxon>
        <taxon>Nodosilineales</taxon>
        <taxon>Cymatolegaceae</taxon>
        <taxon>Leptothoe</taxon>
        <taxon>Leptothoe kymatousa</taxon>
    </lineage>
</organism>
<feature type="chain" id="PRO_5046937511" evidence="1">
    <location>
        <begin position="22"/>
        <end position="159"/>
    </location>
</feature>
<proteinExistence type="predicted"/>
<evidence type="ECO:0000256" key="1">
    <source>
        <dbReference type="SAM" id="SignalP"/>
    </source>
</evidence>
<keyword evidence="1" id="KW-0732">Signal</keyword>
<dbReference type="EMBL" id="JADOER010000011">
    <property type="protein sequence ID" value="MBT9313069.1"/>
    <property type="molecule type" value="Genomic_DNA"/>
</dbReference>
<accession>A0ABS5Y5F2</accession>
<comment type="caution">
    <text evidence="2">The sequence shown here is derived from an EMBL/GenBank/DDBJ whole genome shotgun (WGS) entry which is preliminary data.</text>
</comment>
<reference evidence="2 3" key="1">
    <citation type="journal article" date="2021" name="Mar. Drugs">
        <title>Genome Reduction and Secondary Metabolism of the Marine Sponge-Associated Cyanobacterium Leptothoe.</title>
        <authorList>
            <person name="Konstantinou D."/>
            <person name="Popin R.V."/>
            <person name="Fewer D.P."/>
            <person name="Sivonen K."/>
            <person name="Gkelis S."/>
        </authorList>
    </citation>
    <scope>NUCLEOTIDE SEQUENCE [LARGE SCALE GENOMIC DNA]</scope>
    <source>
        <strain evidence="2 3">TAU-MAC 1615</strain>
    </source>
</reference>
<protein>
    <submittedName>
        <fullName evidence="2">Uncharacterized protein</fullName>
    </submittedName>
</protein>
<name>A0ABS5Y5F2_9CYAN</name>
<dbReference type="Proteomes" id="UP001196661">
    <property type="component" value="Unassembled WGS sequence"/>
</dbReference>
<feature type="signal peptide" evidence="1">
    <location>
        <begin position="1"/>
        <end position="21"/>
    </location>
</feature>